<evidence type="ECO:0000256" key="2">
    <source>
        <dbReference type="ARBA" id="ARBA00008583"/>
    </source>
</evidence>
<keyword evidence="9 11" id="KW-0472">Membrane</keyword>
<dbReference type="AlphaFoldDB" id="A0A3S4YZC0"/>
<dbReference type="GO" id="GO:0006865">
    <property type="term" value="P:amino acid transport"/>
    <property type="evidence" value="ECO:0007669"/>
    <property type="project" value="UniProtKB-KW"/>
</dbReference>
<evidence type="ECO:0000256" key="10">
    <source>
        <dbReference type="SAM" id="MobiDB-lite"/>
    </source>
</evidence>
<feature type="transmembrane region" description="Helical" evidence="11">
    <location>
        <begin position="373"/>
        <end position="393"/>
    </location>
</feature>
<keyword evidence="14" id="KW-1185">Reference proteome</keyword>
<proteinExistence type="inferred from homology"/>
<evidence type="ECO:0000256" key="7">
    <source>
        <dbReference type="ARBA" id="ARBA00022970"/>
    </source>
</evidence>
<evidence type="ECO:0000256" key="11">
    <source>
        <dbReference type="SAM" id="Phobius"/>
    </source>
</evidence>
<feature type="region of interest" description="Disordered" evidence="10">
    <location>
        <begin position="1"/>
        <end position="45"/>
    </location>
</feature>
<feature type="transmembrane region" description="Helical" evidence="11">
    <location>
        <begin position="399"/>
        <end position="423"/>
    </location>
</feature>
<dbReference type="Gene3D" id="1.20.1740.10">
    <property type="entry name" value="Amino acid/polyamine transporter I"/>
    <property type="match status" value="1"/>
</dbReference>
<reference evidence="13 14" key="1">
    <citation type="submission" date="2018-12" db="EMBL/GenBank/DDBJ databases">
        <authorList>
            <consortium name="Pathogen Informatics"/>
        </authorList>
    </citation>
    <scope>NUCLEOTIDE SEQUENCE [LARGE SCALE GENOMIC DNA]</scope>
    <source>
        <strain evidence="13 14">NCTC13652</strain>
    </source>
</reference>
<keyword evidence="4" id="KW-1003">Cell membrane</keyword>
<feature type="transmembrane region" description="Helical" evidence="11">
    <location>
        <begin position="58"/>
        <end position="75"/>
    </location>
</feature>
<comment type="similarity">
    <text evidence="2">Belongs to the amino acid-polyamine-organocation (APC) superfamily. Amino acid transporter (AAT) (TC 2.A.3.1) family.</text>
</comment>
<feature type="transmembrane region" description="Helical" evidence="11">
    <location>
        <begin position="138"/>
        <end position="160"/>
    </location>
</feature>
<feature type="transmembrane region" description="Helical" evidence="11">
    <location>
        <begin position="468"/>
        <end position="488"/>
    </location>
</feature>
<dbReference type="PANTHER" id="PTHR43495:SF4">
    <property type="entry name" value="AROMATIC AMINO ACID TRANSPORT PROTEIN AROP"/>
    <property type="match status" value="1"/>
</dbReference>
<dbReference type="STRING" id="1122997.GCA_000425285_01646"/>
<organism evidence="13 14">
    <name type="scientific">Acidipropionibacterium jensenii</name>
    <dbReference type="NCBI Taxonomy" id="1749"/>
    <lineage>
        <taxon>Bacteria</taxon>
        <taxon>Bacillati</taxon>
        <taxon>Actinomycetota</taxon>
        <taxon>Actinomycetes</taxon>
        <taxon>Propionibacteriales</taxon>
        <taxon>Propionibacteriaceae</taxon>
        <taxon>Acidipropionibacterium</taxon>
    </lineage>
</organism>
<feature type="transmembrane region" description="Helical" evidence="11">
    <location>
        <begin position="196"/>
        <end position="218"/>
    </location>
</feature>
<dbReference type="EMBL" id="LR134473">
    <property type="protein sequence ID" value="VEI04538.1"/>
    <property type="molecule type" value="Genomic_DNA"/>
</dbReference>
<feature type="transmembrane region" description="Helical" evidence="11">
    <location>
        <begin position="318"/>
        <end position="339"/>
    </location>
</feature>
<evidence type="ECO:0000256" key="1">
    <source>
        <dbReference type="ARBA" id="ARBA00004429"/>
    </source>
</evidence>
<evidence type="ECO:0000256" key="5">
    <source>
        <dbReference type="ARBA" id="ARBA00022519"/>
    </source>
</evidence>
<protein>
    <submittedName>
        <fullName evidence="13">General aromatic amino acid permease</fullName>
    </submittedName>
</protein>
<dbReference type="GO" id="GO:0055085">
    <property type="term" value="P:transmembrane transport"/>
    <property type="evidence" value="ECO:0007669"/>
    <property type="project" value="InterPro"/>
</dbReference>
<evidence type="ECO:0000256" key="8">
    <source>
        <dbReference type="ARBA" id="ARBA00022989"/>
    </source>
</evidence>
<dbReference type="Pfam" id="PF00324">
    <property type="entry name" value="AA_permease"/>
    <property type="match status" value="1"/>
</dbReference>
<evidence type="ECO:0000259" key="12">
    <source>
        <dbReference type="Pfam" id="PF00324"/>
    </source>
</evidence>
<accession>A0A3S4YZC0</accession>
<dbReference type="GO" id="GO:0005886">
    <property type="term" value="C:plasma membrane"/>
    <property type="evidence" value="ECO:0007669"/>
    <property type="project" value="UniProtKB-SubCell"/>
</dbReference>
<dbReference type="FunFam" id="1.20.1740.10:FF:000001">
    <property type="entry name" value="Amino acid permease"/>
    <property type="match status" value="1"/>
</dbReference>
<feature type="transmembrane region" description="Helical" evidence="11">
    <location>
        <begin position="280"/>
        <end position="298"/>
    </location>
</feature>
<dbReference type="PANTHER" id="PTHR43495">
    <property type="entry name" value="GABA PERMEASE"/>
    <property type="match status" value="1"/>
</dbReference>
<sequence length="511" mass="54193">MSPLQSPNRTTPADTGSGPGGSDDGVGSTGSTGKADDNGSTDRTGGIALRRDLRNRHIQLIALGGAIGTGLFYGASDSIGAAGPAVIVSYLIGGIVIYLVMRALGEMSVDHPTSGAFSTYAHDYWGDLAGFVSGWNYWFNYIAVSMAELSVVGIYINYWLPSVPTWVSAAVMLVIITAINLLHVKAYGEFEFWFAIIKVVAIIAMICFGLWIMVAGAGGTPATGISNLWTHGGFAPHGLHGIMTGLVVVMFSFGGVELIGITAGEAQDPQRSIPRAINQVVYRILIFYIGAIFVIVALTPWDRIDGKASPFVQIFDQIGIPGAAAILNAVVLTAAVSAYNSGLYSNGRMLFSLAQRGNAPRVLAKVSRNGSPWVGVVVSSIVTAAAVLLTAVLPAQAFGYVMSIALIAAFINWGMVVITQLFFRRRLDDAAIGALRFKMPGAPVTNWLVLAFMAVIVILMVLSGNPAYQIAVGVGPVWLIILIVGWALSRLARRRHSNHHTDGDQIASREN</sequence>
<feature type="compositionally biased region" description="Gly residues" evidence="10">
    <location>
        <begin position="17"/>
        <end position="30"/>
    </location>
</feature>
<feature type="transmembrane region" description="Helical" evidence="11">
    <location>
        <begin position="166"/>
        <end position="184"/>
    </location>
</feature>
<evidence type="ECO:0000313" key="13">
    <source>
        <dbReference type="EMBL" id="VEI04538.1"/>
    </source>
</evidence>
<dbReference type="Proteomes" id="UP000277858">
    <property type="component" value="Chromosome"/>
</dbReference>
<feature type="transmembrane region" description="Helical" evidence="11">
    <location>
        <begin position="81"/>
        <end position="101"/>
    </location>
</feature>
<name>A0A3S4YZC0_9ACTN</name>
<gene>
    <name evidence="13" type="primary">aroP_3</name>
    <name evidence="13" type="ORF">NCTC13652_02770</name>
</gene>
<feature type="transmembrane region" description="Helical" evidence="11">
    <location>
        <begin position="444"/>
        <end position="462"/>
    </location>
</feature>
<evidence type="ECO:0000256" key="9">
    <source>
        <dbReference type="ARBA" id="ARBA00023136"/>
    </source>
</evidence>
<keyword evidence="6 11" id="KW-0812">Transmembrane</keyword>
<keyword evidence="7" id="KW-0029">Amino-acid transport</keyword>
<keyword evidence="8 11" id="KW-1133">Transmembrane helix</keyword>
<dbReference type="PROSITE" id="PS00218">
    <property type="entry name" value="AMINO_ACID_PERMEASE_1"/>
    <property type="match status" value="1"/>
</dbReference>
<dbReference type="InterPro" id="IPR004841">
    <property type="entry name" value="AA-permease/SLC12A_dom"/>
</dbReference>
<dbReference type="PIRSF" id="PIRSF006060">
    <property type="entry name" value="AA_transporter"/>
    <property type="match status" value="1"/>
</dbReference>
<dbReference type="InterPro" id="IPR004840">
    <property type="entry name" value="Amino_acid_permease_CS"/>
</dbReference>
<keyword evidence="5" id="KW-0997">Cell inner membrane</keyword>
<evidence type="ECO:0000256" key="4">
    <source>
        <dbReference type="ARBA" id="ARBA00022475"/>
    </source>
</evidence>
<evidence type="ECO:0000313" key="14">
    <source>
        <dbReference type="Proteomes" id="UP000277858"/>
    </source>
</evidence>
<feature type="compositionally biased region" description="Polar residues" evidence="10">
    <location>
        <begin position="1"/>
        <end position="13"/>
    </location>
</feature>
<feature type="transmembrane region" description="Helical" evidence="11">
    <location>
        <begin position="238"/>
        <end position="259"/>
    </location>
</feature>
<evidence type="ECO:0000256" key="3">
    <source>
        <dbReference type="ARBA" id="ARBA00022448"/>
    </source>
</evidence>
<feature type="domain" description="Amino acid permease/ SLC12A" evidence="12">
    <location>
        <begin position="57"/>
        <end position="490"/>
    </location>
</feature>
<comment type="subcellular location">
    <subcellularLocation>
        <location evidence="1">Cell inner membrane</location>
        <topology evidence="1">Multi-pass membrane protein</topology>
    </subcellularLocation>
</comment>
<keyword evidence="3" id="KW-0813">Transport</keyword>
<evidence type="ECO:0000256" key="6">
    <source>
        <dbReference type="ARBA" id="ARBA00022692"/>
    </source>
</evidence>